<dbReference type="Proteomes" id="UP000490800">
    <property type="component" value="Unassembled WGS sequence"/>
</dbReference>
<gene>
    <name evidence="2" type="ORF">EDM21_05300</name>
</gene>
<dbReference type="OrthoDB" id="2601441at2"/>
<keyword evidence="3" id="KW-1185">Reference proteome</keyword>
<feature type="transmembrane region" description="Helical" evidence="1">
    <location>
        <begin position="163"/>
        <end position="181"/>
    </location>
</feature>
<feature type="transmembrane region" description="Helical" evidence="1">
    <location>
        <begin position="130"/>
        <end position="151"/>
    </location>
</feature>
<protein>
    <submittedName>
        <fullName evidence="2">Uncharacterized protein</fullName>
    </submittedName>
</protein>
<keyword evidence="1" id="KW-0812">Transmembrane</keyword>
<feature type="transmembrane region" description="Helical" evidence="1">
    <location>
        <begin position="41"/>
        <end position="68"/>
    </location>
</feature>
<dbReference type="EMBL" id="RHLK01000002">
    <property type="protein sequence ID" value="MVO98941.1"/>
    <property type="molecule type" value="Genomic_DNA"/>
</dbReference>
<keyword evidence="1" id="KW-1133">Transmembrane helix</keyword>
<evidence type="ECO:0000313" key="2">
    <source>
        <dbReference type="EMBL" id="MVO98941.1"/>
    </source>
</evidence>
<reference evidence="2 3" key="1">
    <citation type="journal article" date="2019" name="Microorganisms">
        <title>Paenibacillus lutrae sp. nov., A Chitinolytic Species Isolated from A River Otter in Castril Natural Park, Granada, Spain.</title>
        <authorList>
            <person name="Rodriguez M."/>
            <person name="Reina J.C."/>
            <person name="Bejar V."/>
            <person name="Llamas I."/>
        </authorList>
    </citation>
    <scope>NUCLEOTIDE SEQUENCE [LARGE SCALE GENOMIC DNA]</scope>
    <source>
        <strain evidence="2 3">N10</strain>
    </source>
</reference>
<name>A0A7X3JYD1_9BACL</name>
<keyword evidence="1" id="KW-0472">Membrane</keyword>
<proteinExistence type="predicted"/>
<evidence type="ECO:0000256" key="1">
    <source>
        <dbReference type="SAM" id="Phobius"/>
    </source>
</evidence>
<evidence type="ECO:0000313" key="3">
    <source>
        <dbReference type="Proteomes" id="UP000490800"/>
    </source>
</evidence>
<comment type="caution">
    <text evidence="2">The sequence shown here is derived from an EMBL/GenBank/DDBJ whole genome shotgun (WGS) entry which is preliminary data.</text>
</comment>
<feature type="transmembrane region" description="Helical" evidence="1">
    <location>
        <begin position="88"/>
        <end position="110"/>
    </location>
</feature>
<accession>A0A7X3JYD1</accession>
<sequence length="190" mass="21135">MEQTLAAGNVVIAAFIMISACLGWFYVWIRKKQKAEGAAQVQSIITAIAVTFFFLLPLLIMFVCMYAALLSAGTFLTDSIWYERSEDLLSLALLLVFGQVVLSFPVRLLLRLGALEPLKRLRSKLGMPLLPLQLSLTMLTFAIGYSAARAWSLTSVELNEQGLFYIAVLPPLAAFGIFALLRRKRQKSDQ</sequence>
<organism evidence="2 3">
    <name type="scientific">Paenibacillus lutrae</name>
    <dbReference type="NCBI Taxonomy" id="2078573"/>
    <lineage>
        <taxon>Bacteria</taxon>
        <taxon>Bacillati</taxon>
        <taxon>Bacillota</taxon>
        <taxon>Bacilli</taxon>
        <taxon>Bacillales</taxon>
        <taxon>Paenibacillaceae</taxon>
        <taxon>Paenibacillus</taxon>
    </lineage>
</organism>
<feature type="transmembrane region" description="Helical" evidence="1">
    <location>
        <begin position="6"/>
        <end position="29"/>
    </location>
</feature>
<dbReference type="RefSeq" id="WP_157333520.1">
    <property type="nucleotide sequence ID" value="NZ_RHLK01000002.1"/>
</dbReference>
<dbReference type="AlphaFoldDB" id="A0A7X3JYD1"/>